<dbReference type="STRING" id="1235794.C811_00928"/>
<keyword evidence="4" id="KW-0560">Oxidoreductase</keyword>
<dbReference type="EMBL" id="ASSY01000008">
    <property type="protein sequence ID" value="EOS50518.1"/>
    <property type="molecule type" value="Genomic_DNA"/>
</dbReference>
<dbReference type="AlphaFoldDB" id="R9KW53"/>
<evidence type="ECO:0000259" key="5">
    <source>
        <dbReference type="Pfam" id="PF00890"/>
    </source>
</evidence>
<dbReference type="SUPFAM" id="SSF56425">
    <property type="entry name" value="Succinate dehydrogenase/fumarate reductase flavoprotein, catalytic domain"/>
    <property type="match status" value="1"/>
</dbReference>
<protein>
    <recommendedName>
        <fullName evidence="5">FAD-dependent oxidoreductase 2 FAD-binding domain-containing protein</fullName>
    </recommendedName>
</protein>
<feature type="domain" description="FAD-dependent oxidoreductase 2 FAD-binding" evidence="5">
    <location>
        <begin position="75"/>
        <end position="368"/>
    </location>
</feature>
<evidence type="ECO:0000256" key="4">
    <source>
        <dbReference type="ARBA" id="ARBA00023002"/>
    </source>
</evidence>
<dbReference type="eggNOG" id="COG1053">
    <property type="taxonomic scope" value="Bacteria"/>
</dbReference>
<dbReference type="PATRIC" id="fig|1235794.3.peg.906"/>
<evidence type="ECO:0000256" key="1">
    <source>
        <dbReference type="ARBA" id="ARBA00001974"/>
    </source>
</evidence>
<dbReference type="Proteomes" id="UP000014204">
    <property type="component" value="Unassembled WGS sequence"/>
</dbReference>
<dbReference type="Gene3D" id="3.50.50.60">
    <property type="entry name" value="FAD/NAD(P)-binding domain"/>
    <property type="match status" value="1"/>
</dbReference>
<comment type="caution">
    <text evidence="6">The sequence shown here is derived from an EMBL/GenBank/DDBJ whole genome shotgun (WGS) entry which is preliminary data.</text>
</comment>
<dbReference type="Gene3D" id="3.90.700.10">
    <property type="entry name" value="Succinate dehydrogenase/fumarate reductase flavoprotein, catalytic domain"/>
    <property type="match status" value="1"/>
</dbReference>
<dbReference type="GO" id="GO:0033765">
    <property type="term" value="F:steroid dehydrogenase activity, acting on the CH-CH group of donors"/>
    <property type="evidence" value="ECO:0007669"/>
    <property type="project" value="UniProtKB-ARBA"/>
</dbReference>
<dbReference type="Pfam" id="PF00890">
    <property type="entry name" value="FAD_binding_2"/>
    <property type="match status" value="1"/>
</dbReference>
<evidence type="ECO:0000256" key="3">
    <source>
        <dbReference type="ARBA" id="ARBA00022827"/>
    </source>
</evidence>
<sequence length="394" mass="42412">MDCSGEATDFWQTMLDKGSNGFVITPVEEPPSSNGMPAVTNLIPTELGFYDSPCLPPDAGVRSGYSGIYVCLEMQEVAKQYSNLELRFSTPAVQLVREGAGVTGVIVKNADGTYGRINAAKGVILATGGYDANPELMEAWTRPEDYATSSWRNPGWGTTGDGHLMGLKIGAQMDPCPQPVMNFRWGNPDSFFDARTWNAIYFGLMINPEGKRFVREDLPFQAVSNAQNAQPGYGAGCFQVFDENMMEGMDDAAIEEFKGRGWLFEGATPQELGQAAGIDGENLAATIERYNGFFAGGIDEDFNRDLATTMPFTGTRLFALTTNSCVLATGGGLTIDGDCRVLDVDDKVIEGLYAVGNASGNFFAGNYPRHIPGTSIGRAITFGYVAAEHAMKGE</sequence>
<reference evidence="6 7" key="1">
    <citation type="submission" date="2013-04" db="EMBL/GenBank/DDBJ databases">
        <title>The Genome Sequence of Enterorhabdus caecimuris B7.</title>
        <authorList>
            <consortium name="The Broad Institute Genomics Platform"/>
            <consortium name="The Broad Institute Genome Sequencing Center for Infectious Disease"/>
            <person name="Earl A."/>
            <person name="Xavier R."/>
            <person name="Elson C."/>
            <person name="Duck W."/>
            <person name="Walker B."/>
            <person name="Young S."/>
            <person name="Zeng Q."/>
            <person name="Gargeya S."/>
            <person name="Fitzgerald M."/>
            <person name="Haas B."/>
            <person name="Abouelleil A."/>
            <person name="Allen A.W."/>
            <person name="Alvarado L."/>
            <person name="Arachchi H.M."/>
            <person name="Berlin A.M."/>
            <person name="Chapman S.B."/>
            <person name="Gainer-Dewar J."/>
            <person name="Goldberg J."/>
            <person name="Griggs A."/>
            <person name="Gujja S."/>
            <person name="Hansen M."/>
            <person name="Howarth C."/>
            <person name="Imamovic A."/>
            <person name="Ireland A."/>
            <person name="Larimer J."/>
            <person name="McCowan C."/>
            <person name="Murphy C."/>
            <person name="Pearson M."/>
            <person name="Poon T.W."/>
            <person name="Priest M."/>
            <person name="Roberts A."/>
            <person name="Saif S."/>
            <person name="Shea T."/>
            <person name="Sisk P."/>
            <person name="Sykes S."/>
            <person name="Wortman J."/>
            <person name="Nusbaum C."/>
            <person name="Birren B."/>
        </authorList>
    </citation>
    <scope>NUCLEOTIDE SEQUENCE [LARGE SCALE GENOMIC DNA]</scope>
    <source>
        <strain evidence="6 7">B7</strain>
    </source>
</reference>
<dbReference type="InterPro" id="IPR036188">
    <property type="entry name" value="FAD/NAD-bd_sf"/>
</dbReference>
<accession>R9KW53</accession>
<keyword evidence="2" id="KW-0285">Flavoprotein</keyword>
<keyword evidence="3" id="KW-0274">FAD</keyword>
<evidence type="ECO:0000313" key="7">
    <source>
        <dbReference type="Proteomes" id="UP000014204"/>
    </source>
</evidence>
<dbReference type="InterPro" id="IPR003953">
    <property type="entry name" value="FAD-dep_OxRdtase_2_FAD-bd"/>
</dbReference>
<dbReference type="PANTHER" id="PTHR43400:SF10">
    <property type="entry name" value="3-OXOSTEROID 1-DEHYDROGENASE"/>
    <property type="match status" value="1"/>
</dbReference>
<dbReference type="InterPro" id="IPR027477">
    <property type="entry name" value="Succ_DH/fumarate_Rdtase_cat_sf"/>
</dbReference>
<dbReference type="HOGENOM" id="CLU_011398_4_3_11"/>
<gene>
    <name evidence="6" type="ORF">C811_00928</name>
</gene>
<dbReference type="GO" id="GO:0008202">
    <property type="term" value="P:steroid metabolic process"/>
    <property type="evidence" value="ECO:0007669"/>
    <property type="project" value="UniProtKB-ARBA"/>
</dbReference>
<dbReference type="PANTHER" id="PTHR43400">
    <property type="entry name" value="FUMARATE REDUCTASE"/>
    <property type="match status" value="1"/>
</dbReference>
<comment type="cofactor">
    <cofactor evidence="1">
        <name>FAD</name>
        <dbReference type="ChEBI" id="CHEBI:57692"/>
    </cofactor>
</comment>
<name>R9KW53_9ACTN</name>
<keyword evidence="7" id="KW-1185">Reference proteome</keyword>
<proteinExistence type="predicted"/>
<organism evidence="6 7">
    <name type="scientific">Adlercreutzia caecimuris B7</name>
    <dbReference type="NCBI Taxonomy" id="1235794"/>
    <lineage>
        <taxon>Bacteria</taxon>
        <taxon>Bacillati</taxon>
        <taxon>Actinomycetota</taxon>
        <taxon>Coriobacteriia</taxon>
        <taxon>Eggerthellales</taxon>
        <taxon>Eggerthellaceae</taxon>
        <taxon>Adlercreutzia</taxon>
    </lineage>
</organism>
<dbReference type="InterPro" id="IPR050315">
    <property type="entry name" value="FAD-oxidoreductase_2"/>
</dbReference>
<dbReference type="GeneID" id="82190488"/>
<dbReference type="SUPFAM" id="SSF51905">
    <property type="entry name" value="FAD/NAD(P)-binding domain"/>
    <property type="match status" value="1"/>
</dbReference>
<evidence type="ECO:0000256" key="2">
    <source>
        <dbReference type="ARBA" id="ARBA00022630"/>
    </source>
</evidence>
<dbReference type="RefSeq" id="WP_016309145.1">
    <property type="nucleotide sequence ID" value="NZ_KE159646.1"/>
</dbReference>
<evidence type="ECO:0000313" key="6">
    <source>
        <dbReference type="EMBL" id="EOS50518.1"/>
    </source>
</evidence>